<protein>
    <submittedName>
        <fullName evidence="2">5-deoxy-D-glucuronate isomerase</fullName>
    </submittedName>
</protein>
<dbReference type="InterPro" id="IPR024203">
    <property type="entry name" value="Deoxy-glucuronate_isom_IolB"/>
</dbReference>
<dbReference type="InterPro" id="IPR011051">
    <property type="entry name" value="RmlC_Cupin_sf"/>
</dbReference>
<evidence type="ECO:0000313" key="2">
    <source>
        <dbReference type="EMBL" id="CUB00642.1"/>
    </source>
</evidence>
<proteinExistence type="predicted"/>
<dbReference type="Gene3D" id="2.60.120.10">
    <property type="entry name" value="Jelly Rolls"/>
    <property type="match status" value="2"/>
</dbReference>
<dbReference type="Proteomes" id="UP000183900">
    <property type="component" value="Unassembled WGS sequence"/>
</dbReference>
<dbReference type="PANTHER" id="PTHR39193">
    <property type="entry name" value="5-DEOXY-GLUCURONATE ISOMERASE"/>
    <property type="match status" value="1"/>
</dbReference>
<evidence type="ECO:0000313" key="3">
    <source>
        <dbReference type="Proteomes" id="UP000183900"/>
    </source>
</evidence>
<dbReference type="OrthoDB" id="6121073at2"/>
<gene>
    <name evidence="2" type="ORF">Ga0061067_12017</name>
</gene>
<dbReference type="RefSeq" id="WP_055457076.1">
    <property type="nucleotide sequence ID" value="NZ_CYHE01000020.1"/>
</dbReference>
<evidence type="ECO:0000256" key="1">
    <source>
        <dbReference type="ARBA" id="ARBA00023235"/>
    </source>
</evidence>
<accession>A0A0K6IBF7</accession>
<name>A0A0K6IBF7_9HYPH</name>
<reference evidence="3" key="1">
    <citation type="submission" date="2015-08" db="EMBL/GenBank/DDBJ databases">
        <authorList>
            <person name="Varghese N."/>
        </authorList>
    </citation>
    <scope>NUCLEOTIDE SEQUENCE [LARGE SCALE GENOMIC DNA]</scope>
    <source>
        <strain evidence="3">DSM 23407</strain>
    </source>
</reference>
<dbReference type="GO" id="GO:0019310">
    <property type="term" value="P:inositol catabolic process"/>
    <property type="evidence" value="ECO:0007669"/>
    <property type="project" value="InterPro"/>
</dbReference>
<dbReference type="NCBIfam" id="TIGR04378">
    <property type="entry name" value="myo_inos_iolB"/>
    <property type="match status" value="1"/>
</dbReference>
<dbReference type="AlphaFoldDB" id="A0A0K6IBF7"/>
<dbReference type="InterPro" id="IPR014710">
    <property type="entry name" value="RmlC-like_jellyroll"/>
</dbReference>
<keyword evidence="3" id="KW-1185">Reference proteome</keyword>
<dbReference type="EMBL" id="CYHE01000020">
    <property type="protein sequence ID" value="CUB00642.1"/>
    <property type="molecule type" value="Genomic_DNA"/>
</dbReference>
<keyword evidence="1 2" id="KW-0413">Isomerase</keyword>
<dbReference type="InterPro" id="IPR021120">
    <property type="entry name" value="KduI/IolB_isomerase"/>
</dbReference>
<dbReference type="Pfam" id="PF04962">
    <property type="entry name" value="KduI"/>
    <property type="match status" value="1"/>
</dbReference>
<dbReference type="PIRSF" id="PIRSF036628">
    <property type="entry name" value="IolB"/>
    <property type="match status" value="1"/>
</dbReference>
<dbReference type="SUPFAM" id="SSF51182">
    <property type="entry name" value="RmlC-like cupins"/>
    <property type="match status" value="1"/>
</dbReference>
<sequence length="270" mass="30039">MSKLLRKPQGTHGKTHAITPESAGWGYVGFDLYRLKAGETVGEATGGREVILVLVEGKARLSASGKDFGAMGLRMDVFERLPPACLYVPDQSDWSATATTDLTLAVCSAPGKGTHEAQVLGPDGIQLDQRGQGTNTRYIHNIAMEGRDVAGSLLVTEVFTPSGHWSSYPPHRHDEDNYPDMTYLEETYYHRLNPAQGFGIQRVFTEDGSLDETMAVSNHDVVLVPKGHHPCGSPYGYEMYYLNVMAGPLRKWRFKNHPDHDWIYQRDMVK</sequence>
<organism evidence="2 3">
    <name type="scientific">Pannonibacter indicus</name>
    <dbReference type="NCBI Taxonomy" id="466044"/>
    <lineage>
        <taxon>Bacteria</taxon>
        <taxon>Pseudomonadati</taxon>
        <taxon>Pseudomonadota</taxon>
        <taxon>Alphaproteobacteria</taxon>
        <taxon>Hyphomicrobiales</taxon>
        <taxon>Stappiaceae</taxon>
        <taxon>Pannonibacter</taxon>
    </lineage>
</organism>
<dbReference type="PANTHER" id="PTHR39193:SF1">
    <property type="entry name" value="5-DEOXY-GLUCURONATE ISOMERASE"/>
    <property type="match status" value="1"/>
</dbReference>
<dbReference type="GO" id="GO:0008880">
    <property type="term" value="F:glucuronate isomerase activity"/>
    <property type="evidence" value="ECO:0007669"/>
    <property type="project" value="InterPro"/>
</dbReference>